<feature type="transmembrane region" description="Helical" evidence="2">
    <location>
        <begin position="126"/>
        <end position="148"/>
    </location>
</feature>
<dbReference type="HOGENOM" id="CLU_945875_0_0_11"/>
<feature type="compositionally biased region" description="Low complexity" evidence="1">
    <location>
        <begin position="12"/>
        <end position="118"/>
    </location>
</feature>
<dbReference type="eggNOG" id="ENOG5031TQD">
    <property type="taxonomic scope" value="Bacteria"/>
</dbReference>
<accession>W5WDZ2</accession>
<gene>
    <name evidence="3" type="ORF">KALB_3036</name>
</gene>
<evidence type="ECO:0008006" key="5">
    <source>
        <dbReference type="Google" id="ProtNLM"/>
    </source>
</evidence>
<dbReference type="EMBL" id="CP007155">
    <property type="protein sequence ID" value="AHH96404.1"/>
    <property type="molecule type" value="Genomic_DNA"/>
</dbReference>
<dbReference type="Proteomes" id="UP000019225">
    <property type="component" value="Chromosome"/>
</dbReference>
<name>W5WDZ2_9PSEU</name>
<dbReference type="RefSeq" id="WP_025356536.1">
    <property type="nucleotide sequence ID" value="NZ_CP007155.1"/>
</dbReference>
<dbReference type="AlphaFoldDB" id="W5WDZ2"/>
<keyword evidence="2" id="KW-0812">Transmembrane</keyword>
<feature type="compositionally biased region" description="Pro residues" evidence="1">
    <location>
        <begin position="1"/>
        <end position="11"/>
    </location>
</feature>
<evidence type="ECO:0000313" key="4">
    <source>
        <dbReference type="Proteomes" id="UP000019225"/>
    </source>
</evidence>
<dbReference type="PATRIC" id="fig|1449976.3.peg.3049"/>
<evidence type="ECO:0000313" key="3">
    <source>
        <dbReference type="EMBL" id="AHH96404.1"/>
    </source>
</evidence>
<reference evidence="3 4" key="1">
    <citation type="journal article" date="2014" name="BMC Genomics">
        <title>Complete genome sequence of producer of the glycopeptide antibiotic Aculeximycin Kutzneria albida DSM 43870T, a representative of minor genus of Pseudonocardiaceae.</title>
        <authorList>
            <person name="Rebets Y."/>
            <person name="Tokovenko B."/>
            <person name="Lushchyk I."/>
            <person name="Ruckert C."/>
            <person name="Zaburannyi N."/>
            <person name="Bechthold A."/>
            <person name="Kalinowski J."/>
            <person name="Luzhetskyy A."/>
        </authorList>
    </citation>
    <scope>NUCLEOTIDE SEQUENCE [LARGE SCALE GENOMIC DNA]</scope>
    <source>
        <strain evidence="3">DSM 43870</strain>
    </source>
</reference>
<organism evidence="3 4">
    <name type="scientific">Kutzneria albida DSM 43870</name>
    <dbReference type="NCBI Taxonomy" id="1449976"/>
    <lineage>
        <taxon>Bacteria</taxon>
        <taxon>Bacillati</taxon>
        <taxon>Actinomycetota</taxon>
        <taxon>Actinomycetes</taxon>
        <taxon>Pseudonocardiales</taxon>
        <taxon>Pseudonocardiaceae</taxon>
        <taxon>Kutzneria</taxon>
    </lineage>
</organism>
<feature type="region of interest" description="Disordered" evidence="1">
    <location>
        <begin position="1"/>
        <end position="119"/>
    </location>
</feature>
<dbReference type="STRING" id="1449976.KALB_3036"/>
<sequence>MTYPPQQPGQPDPYGQQPQQYGQQPWGQQPTGYPQSGGFPQQQPGGYPQQPANPQQPYGQPQPQQYGQQPGWGQQPGEQQQFGQQPYGQPQPGEQQFGQNPGWAQQQPQFGQPYGQPPAKRKRTGLIIGVIAAVVLVLGGGVGAYFLFFTKNAQSEPEQTGRAVIDALNAKDEPRVLELTCSSYQATLKKRLDQADSIIGSNAQLKFSFQGIKTEGDKSTVSMHYEGTLGNDKGAKDDTIALVRSADSGKWEICPSKK</sequence>
<keyword evidence="4" id="KW-1185">Reference proteome</keyword>
<dbReference type="KEGG" id="kal:KALB_3036"/>
<evidence type="ECO:0000256" key="2">
    <source>
        <dbReference type="SAM" id="Phobius"/>
    </source>
</evidence>
<keyword evidence="2" id="KW-0472">Membrane</keyword>
<proteinExistence type="predicted"/>
<keyword evidence="2" id="KW-1133">Transmembrane helix</keyword>
<protein>
    <recommendedName>
        <fullName evidence="5">DUF4878 domain-containing protein</fullName>
    </recommendedName>
</protein>
<evidence type="ECO:0000256" key="1">
    <source>
        <dbReference type="SAM" id="MobiDB-lite"/>
    </source>
</evidence>